<feature type="domain" description="BTB" evidence="2">
    <location>
        <begin position="41"/>
        <end position="112"/>
    </location>
</feature>
<dbReference type="PANTHER" id="PTHR47843">
    <property type="entry name" value="BTB DOMAIN-CONTAINING PROTEIN-RELATED"/>
    <property type="match status" value="1"/>
</dbReference>
<gene>
    <name evidence="3" type="ORF">B0A49_12242</name>
</gene>
<organism evidence="3 4">
    <name type="scientific">Cryomyces minteri</name>
    <dbReference type="NCBI Taxonomy" id="331657"/>
    <lineage>
        <taxon>Eukaryota</taxon>
        <taxon>Fungi</taxon>
        <taxon>Dikarya</taxon>
        <taxon>Ascomycota</taxon>
        <taxon>Pezizomycotina</taxon>
        <taxon>Dothideomycetes</taxon>
        <taxon>Dothideomycetes incertae sedis</taxon>
        <taxon>Cryomyces</taxon>
    </lineage>
</organism>
<dbReference type="PROSITE" id="PS50097">
    <property type="entry name" value="BTB"/>
    <property type="match status" value="1"/>
</dbReference>
<feature type="region of interest" description="Disordered" evidence="1">
    <location>
        <begin position="1"/>
        <end position="25"/>
    </location>
</feature>
<feature type="compositionally biased region" description="Polar residues" evidence="1">
    <location>
        <begin position="1"/>
        <end position="11"/>
    </location>
</feature>
<reference evidence="3 4" key="1">
    <citation type="submission" date="2017-03" db="EMBL/GenBank/DDBJ databases">
        <title>Genomes of endolithic fungi from Antarctica.</title>
        <authorList>
            <person name="Coleine C."/>
            <person name="Masonjones S."/>
            <person name="Stajich J.E."/>
        </authorList>
    </citation>
    <scope>NUCLEOTIDE SEQUENCE [LARGE SCALE GENOMIC DNA]</scope>
    <source>
        <strain evidence="3 4">CCFEE 5187</strain>
    </source>
</reference>
<dbReference type="AlphaFoldDB" id="A0A4U0VT40"/>
<dbReference type="STRING" id="331657.A0A4U0VT40"/>
<dbReference type="PANTHER" id="PTHR47843:SF2">
    <property type="entry name" value="BTB DOMAIN-CONTAINING PROTEIN"/>
    <property type="match status" value="1"/>
</dbReference>
<sequence>MTETSISNVSRVATRKRSSSPTTLPRARPLALRTQFKQFTRTAEILVGPGRAPTRFLIHYELLTGCSRFFSAALDSTFAEGLSKSITLPEEKLEPFEFFVHWLYTGELGPAGDLFNKAGSPMYFMLLEIYGLADRLGVEALGNAAVDRIALLSEGTNSVPTPSDTWIVYDGLRDSAPVRALVLDLFAFKKTDNLLLNHEDEWHPRFLRDLVVKLKRPGRAGLARHALLPWRPDGWPKTRACDVCRVLLKPGLTANQCSGCAKAFCVPCVGRGSANCGNDCYYVGDGSCKPWLRDMCQYHEHVESEECGRE</sequence>
<evidence type="ECO:0000256" key="1">
    <source>
        <dbReference type="SAM" id="MobiDB-lite"/>
    </source>
</evidence>
<evidence type="ECO:0000259" key="2">
    <source>
        <dbReference type="PROSITE" id="PS50097"/>
    </source>
</evidence>
<dbReference type="CDD" id="cd18186">
    <property type="entry name" value="BTB_POZ_ZBTB_KLHL-like"/>
    <property type="match status" value="1"/>
</dbReference>
<dbReference type="SUPFAM" id="SSF54695">
    <property type="entry name" value="POZ domain"/>
    <property type="match status" value="1"/>
</dbReference>
<dbReference type="InterPro" id="IPR000210">
    <property type="entry name" value="BTB/POZ_dom"/>
</dbReference>
<dbReference type="InterPro" id="IPR011333">
    <property type="entry name" value="SKP1/BTB/POZ_sf"/>
</dbReference>
<comment type="caution">
    <text evidence="3">The sequence shown here is derived from an EMBL/GenBank/DDBJ whole genome shotgun (WGS) entry which is preliminary data.</text>
</comment>
<evidence type="ECO:0000313" key="4">
    <source>
        <dbReference type="Proteomes" id="UP000308768"/>
    </source>
</evidence>
<name>A0A4U0VT40_9PEZI</name>
<proteinExistence type="predicted"/>
<keyword evidence="4" id="KW-1185">Reference proteome</keyword>
<dbReference type="Proteomes" id="UP000308768">
    <property type="component" value="Unassembled WGS sequence"/>
</dbReference>
<accession>A0A4U0VT40</accession>
<protein>
    <recommendedName>
        <fullName evidence="2">BTB domain-containing protein</fullName>
    </recommendedName>
</protein>
<dbReference type="EMBL" id="NAJN01002430">
    <property type="protein sequence ID" value="TKA52771.1"/>
    <property type="molecule type" value="Genomic_DNA"/>
</dbReference>
<dbReference type="OrthoDB" id="194443at2759"/>
<dbReference type="Gene3D" id="3.30.710.10">
    <property type="entry name" value="Potassium Channel Kv1.1, Chain A"/>
    <property type="match status" value="1"/>
</dbReference>
<evidence type="ECO:0000313" key="3">
    <source>
        <dbReference type="EMBL" id="TKA52771.1"/>
    </source>
</evidence>